<dbReference type="AlphaFoldDB" id="A0A4U1GUQ6"/>
<sequence length="404" mass="44053">MDFFDENSDTLTGVAYKNIHIRKKIISYFADAGNATIAELCKETNLSVPKVTTLIIELIADGLVKDFGKVGSTGGRKPNIYGLVPDSGFFLGVDVKHNHINIGLIDLQKKLIKISKDVPYNLNNTAESLAALCDLIRNFIKEAAIAKDKILGLGLNLSGRINYATGYSYSFFHFNEDPLSKLLEAELNLKTFLENDSRAMAYGEFNCGVVKEEKNVLFLNLDYGLGMGVMINNELYYGKSGFAGEIGHIPLFNNEIICQCGKKGCMETEASGRALIAMFKEKLATGSSSSLNKGINDNIQMQDIINAANNDDVLSIELLAKIGEKLGRGIALLINIYNPELVILGGALALTGEHLHLPIKSAVNKYSLSLVNSDTQLKLSKLGEEAGVMGACLLVRKRLLEYSI</sequence>
<reference evidence="2 4" key="1">
    <citation type="submission" date="2019-02" db="EMBL/GenBank/DDBJ databases">
        <title>Pedobacter sp. RP-3-8 sp. nov., isolated from Arctic soil.</title>
        <authorList>
            <person name="Dahal R.H."/>
        </authorList>
    </citation>
    <scope>NUCLEOTIDE SEQUENCE [LARGE SCALE GENOMIC DNA]</scope>
    <source>
        <strain evidence="2 4">RP-3-8</strain>
    </source>
</reference>
<dbReference type="Proteomes" id="UP000291117">
    <property type="component" value="Unassembled WGS sequence"/>
</dbReference>
<dbReference type="Pfam" id="PF13412">
    <property type="entry name" value="HTH_24"/>
    <property type="match status" value="1"/>
</dbReference>
<evidence type="ECO:0000313" key="2">
    <source>
        <dbReference type="EMBL" id="TCC96153.1"/>
    </source>
</evidence>
<accession>A0A4U1GUQ6</accession>
<dbReference type="Proteomes" id="UP000309594">
    <property type="component" value="Unassembled WGS sequence"/>
</dbReference>
<evidence type="ECO:0000313" key="3">
    <source>
        <dbReference type="EMBL" id="TKC65732.1"/>
    </source>
</evidence>
<gene>
    <name evidence="2" type="ORF">EZ444_13860</name>
    <name evidence="3" type="ORF">FBD94_03560</name>
</gene>
<dbReference type="InterPro" id="IPR036388">
    <property type="entry name" value="WH-like_DNA-bd_sf"/>
</dbReference>
<dbReference type="PANTHER" id="PTHR18964">
    <property type="entry name" value="ROK (REPRESSOR, ORF, KINASE) FAMILY"/>
    <property type="match status" value="1"/>
</dbReference>
<evidence type="ECO:0000313" key="5">
    <source>
        <dbReference type="Proteomes" id="UP000309594"/>
    </source>
</evidence>
<dbReference type="InterPro" id="IPR043129">
    <property type="entry name" value="ATPase_NBD"/>
</dbReference>
<dbReference type="PANTHER" id="PTHR18964:SF149">
    <property type="entry name" value="BIFUNCTIONAL UDP-N-ACETYLGLUCOSAMINE 2-EPIMERASE_N-ACETYLMANNOSAMINE KINASE"/>
    <property type="match status" value="1"/>
</dbReference>
<dbReference type="OrthoDB" id="9810372at2"/>
<name>A0A4U1GUQ6_9SPHI</name>
<evidence type="ECO:0000256" key="1">
    <source>
        <dbReference type="ARBA" id="ARBA00006479"/>
    </source>
</evidence>
<dbReference type="SUPFAM" id="SSF46785">
    <property type="entry name" value="Winged helix' DNA-binding domain"/>
    <property type="match status" value="1"/>
</dbReference>
<protein>
    <submittedName>
        <fullName evidence="3">ROK family protein</fullName>
    </submittedName>
    <submittedName>
        <fullName evidence="2">ROK family transcriptional regulator</fullName>
    </submittedName>
</protein>
<dbReference type="Gene3D" id="3.30.420.40">
    <property type="match status" value="2"/>
</dbReference>
<dbReference type="EMBL" id="SJSM01000007">
    <property type="protein sequence ID" value="TCC96153.1"/>
    <property type="molecule type" value="Genomic_DNA"/>
</dbReference>
<evidence type="ECO:0000313" key="4">
    <source>
        <dbReference type="Proteomes" id="UP000291117"/>
    </source>
</evidence>
<keyword evidence="4" id="KW-1185">Reference proteome</keyword>
<dbReference type="InterPro" id="IPR000600">
    <property type="entry name" value="ROK"/>
</dbReference>
<comment type="similarity">
    <text evidence="1">Belongs to the ROK (NagC/XylR) family.</text>
</comment>
<comment type="caution">
    <text evidence="3">The sequence shown here is derived from an EMBL/GenBank/DDBJ whole genome shotgun (WGS) entry which is preliminary data.</text>
</comment>
<dbReference type="Gene3D" id="1.10.10.10">
    <property type="entry name" value="Winged helix-like DNA-binding domain superfamily/Winged helix DNA-binding domain"/>
    <property type="match status" value="1"/>
</dbReference>
<dbReference type="InterPro" id="IPR049874">
    <property type="entry name" value="ROK_cs"/>
</dbReference>
<dbReference type="PROSITE" id="PS01125">
    <property type="entry name" value="ROK"/>
    <property type="match status" value="1"/>
</dbReference>
<proteinExistence type="inferred from homology"/>
<dbReference type="EMBL" id="SWDX01000001">
    <property type="protein sequence ID" value="TKC65732.1"/>
    <property type="molecule type" value="Genomic_DNA"/>
</dbReference>
<accession>A0A4R0NA18</accession>
<dbReference type="InterPro" id="IPR036390">
    <property type="entry name" value="WH_DNA-bd_sf"/>
</dbReference>
<dbReference type="Pfam" id="PF00480">
    <property type="entry name" value="ROK"/>
    <property type="match status" value="1"/>
</dbReference>
<reference evidence="3 5" key="2">
    <citation type="submission" date="2019-04" db="EMBL/GenBank/DDBJ databases">
        <title>Pedobacter sp. RP-1-16 sp. nov., isolated from Arctic soil.</title>
        <authorList>
            <person name="Dahal R.H."/>
            <person name="Kim D.-U."/>
        </authorList>
    </citation>
    <scope>NUCLEOTIDE SEQUENCE [LARGE SCALE GENOMIC DNA]</scope>
    <source>
        <strain evidence="3 5">RP-1-16</strain>
    </source>
</reference>
<dbReference type="SUPFAM" id="SSF53067">
    <property type="entry name" value="Actin-like ATPase domain"/>
    <property type="match status" value="2"/>
</dbReference>
<organism evidence="3 5">
    <name type="scientific">Pedobacter hiemivivus</name>
    <dbReference type="NCBI Taxonomy" id="2530454"/>
    <lineage>
        <taxon>Bacteria</taxon>
        <taxon>Pseudomonadati</taxon>
        <taxon>Bacteroidota</taxon>
        <taxon>Sphingobacteriia</taxon>
        <taxon>Sphingobacteriales</taxon>
        <taxon>Sphingobacteriaceae</taxon>
        <taxon>Pedobacter</taxon>
    </lineage>
</organism>